<dbReference type="Proteomes" id="UP001205311">
    <property type="component" value="Unassembled WGS sequence"/>
</dbReference>
<proteinExistence type="predicted"/>
<evidence type="ECO:0000313" key="1">
    <source>
        <dbReference type="EMBL" id="MCP2256537.1"/>
    </source>
</evidence>
<comment type="caution">
    <text evidence="1">The sequence shown here is derived from an EMBL/GenBank/DDBJ whole genome shotgun (WGS) entry which is preliminary data.</text>
</comment>
<dbReference type="EMBL" id="JAMTCP010000001">
    <property type="protein sequence ID" value="MCP2256537.1"/>
    <property type="molecule type" value="Genomic_DNA"/>
</dbReference>
<gene>
    <name evidence="1" type="ORF">LX15_000220</name>
</gene>
<reference evidence="1 2" key="1">
    <citation type="submission" date="2022-06" db="EMBL/GenBank/DDBJ databases">
        <title>Genomic Encyclopedia of Archaeal and Bacterial Type Strains, Phase II (KMG-II): from individual species to whole genera.</title>
        <authorList>
            <person name="Goeker M."/>
        </authorList>
    </citation>
    <scope>NUCLEOTIDE SEQUENCE [LARGE SCALE GENOMIC DNA]</scope>
    <source>
        <strain evidence="1 2">DSM 40477</strain>
    </source>
</reference>
<keyword evidence="2" id="KW-1185">Reference proteome</keyword>
<organism evidence="1 2">
    <name type="scientific">Streptoalloteichus tenebrarius (strain ATCC 17920 / DSM 40477 / JCM 4838 / CBS 697.72 / NBRC 16177 / NCIMB 11028 / NRRL B-12390 / A12253. 1 / ISP 5477)</name>
    <name type="common">Streptomyces tenebrarius</name>
    <dbReference type="NCBI Taxonomy" id="1933"/>
    <lineage>
        <taxon>Bacteria</taxon>
        <taxon>Bacillati</taxon>
        <taxon>Actinomycetota</taxon>
        <taxon>Actinomycetes</taxon>
        <taxon>Pseudonocardiales</taxon>
        <taxon>Pseudonocardiaceae</taxon>
        <taxon>Streptoalloteichus</taxon>
    </lineage>
</organism>
<evidence type="ECO:0000313" key="2">
    <source>
        <dbReference type="Proteomes" id="UP001205311"/>
    </source>
</evidence>
<accession>A0ABT1HM10</accession>
<sequence>MEPFEETVRCEPETVPDFVSESLCALSFVTADAGKELAATSLWLHSGEWSP</sequence>
<protein>
    <submittedName>
        <fullName evidence="1">Uncharacterized protein</fullName>
    </submittedName>
</protein>
<name>A0ABT1HM10_STRSD</name>